<evidence type="ECO:0000313" key="9">
    <source>
        <dbReference type="EMBL" id="KAA8499672.1"/>
    </source>
</evidence>
<protein>
    <submittedName>
        <fullName evidence="9">Translation initiation factor IF-2</fullName>
    </submittedName>
</protein>
<feature type="compositionally biased region" description="Gly residues" evidence="7">
    <location>
        <begin position="72"/>
        <end position="86"/>
    </location>
</feature>
<evidence type="ECO:0000256" key="7">
    <source>
        <dbReference type="SAM" id="MobiDB-lite"/>
    </source>
</evidence>
<comment type="similarity">
    <text evidence="1">Belongs to the TRAFAC class translation factor GTPase superfamily. Classic translation factor GTPase family. IF-2 subfamily.</text>
</comment>
<sequence>MHTDRLQMLLRGGARAVHYARQKRQAVANFSESRAADWCGRRSRDAQQTVFGTPRSFATGGSLPRPRKGVGNNAGGKSGARSGYGGNFQNQNARPQARAVSPEVRRMRLERLRGKKLEVVQGTPLAVGKFADAIQANVDDLYFAASELGVEFLENPQYALRVAKHAGAADQKSRRQLQLAQTEARKHAFIGDEEVEILAAELGLELIKTQPKVIDVKPAPKPEKAVYDTWPARPPVVTIMGHVDHGKTTLLDALRSTHIAAGEAGGITQAIGAFEVGLQGKSVTFLDTPGHEAFTSMRLRGATCTDIVVLVVAVDSGVKAQTLEAISHARAAGASIIVALNKVDVVGTDPNRVMGELASEAELIVEQVGGDTPCVPISAKQRTNLDSLIEMILLQAEILELRGNPAANAEAICIEARLDPKMGGVIANCVNRQGTLHVGDVVVAGTTWGRVRSLISFTGGHLKQVGPSQPFALLGLKEVLQGGEDVIQVESESKAQEVVAFRQKKIEDQLALRDTKIAIGRAHADKRTRKEILSNDPSLLHAKNKWKLAKAWREHADAEKQQQEGTITLNLVLKADTRGGADALMHTMEGMELEGAQTRVVHVGIGAVNNSDITLAAVDKGIVINFCSQAGSGAKGDKVLANAISPALKAEALQHGVTIMNSNVIFRLLEKLEEFVELKRTGGEVITVLGKAEVRQLFGLSGKASGTVVAGCKVVDGSLKRSQEVRVMRMSAPTGETGAAAESKLEQVFRGSISSLKHLRDEVPEIKTGMECGIVLTDFPSIAEGDIIESIESKLA</sequence>
<dbReference type="PROSITE" id="PS51722">
    <property type="entry name" value="G_TR_2"/>
    <property type="match status" value="1"/>
</dbReference>
<dbReference type="PANTHER" id="PTHR43381:SF5">
    <property type="entry name" value="TR-TYPE G DOMAIN-CONTAINING PROTEIN"/>
    <property type="match status" value="1"/>
</dbReference>
<feature type="region of interest" description="Disordered" evidence="7">
    <location>
        <begin position="37"/>
        <end position="102"/>
    </location>
</feature>
<dbReference type="GO" id="GO:0003924">
    <property type="term" value="F:GTPase activity"/>
    <property type="evidence" value="ECO:0007669"/>
    <property type="project" value="InterPro"/>
</dbReference>
<keyword evidence="10" id="KW-1185">Reference proteome</keyword>
<evidence type="ECO:0000256" key="5">
    <source>
        <dbReference type="ARBA" id="ARBA00023134"/>
    </source>
</evidence>
<evidence type="ECO:0000256" key="2">
    <source>
        <dbReference type="ARBA" id="ARBA00022540"/>
    </source>
</evidence>
<dbReference type="GO" id="GO:0005737">
    <property type="term" value="C:cytoplasm"/>
    <property type="evidence" value="ECO:0007669"/>
    <property type="project" value="TreeGrafter"/>
</dbReference>
<dbReference type="GO" id="GO:0003743">
    <property type="term" value="F:translation initiation factor activity"/>
    <property type="evidence" value="ECO:0007669"/>
    <property type="project" value="UniProtKB-KW"/>
</dbReference>
<name>A0A5J4Z9C2_PORPP</name>
<dbReference type="SUPFAM" id="SSF52156">
    <property type="entry name" value="Initiation factor IF2/eIF5b, domain 3"/>
    <property type="match status" value="1"/>
</dbReference>
<reference evidence="10" key="1">
    <citation type="journal article" date="2019" name="Nat. Commun.">
        <title>Expansion of phycobilisome linker gene families in mesophilic red algae.</title>
        <authorList>
            <person name="Lee J."/>
            <person name="Kim D."/>
            <person name="Bhattacharya D."/>
            <person name="Yoon H.S."/>
        </authorList>
    </citation>
    <scope>NUCLEOTIDE SEQUENCE [LARGE SCALE GENOMIC DNA]</scope>
    <source>
        <strain evidence="10">CCMP 1328</strain>
    </source>
</reference>
<dbReference type="CDD" id="cd03702">
    <property type="entry name" value="IF2_mtIF2_II"/>
    <property type="match status" value="1"/>
</dbReference>
<dbReference type="InterPro" id="IPR027417">
    <property type="entry name" value="P-loop_NTPase"/>
</dbReference>
<evidence type="ECO:0000256" key="6">
    <source>
        <dbReference type="ARBA" id="ARBA00025162"/>
    </source>
</evidence>
<accession>A0A5J4Z9C2</accession>
<evidence type="ECO:0000256" key="1">
    <source>
        <dbReference type="ARBA" id="ARBA00007733"/>
    </source>
</evidence>
<dbReference type="Proteomes" id="UP000324585">
    <property type="component" value="Unassembled WGS sequence"/>
</dbReference>
<dbReference type="Pfam" id="PF22042">
    <property type="entry name" value="EF-G_D2"/>
    <property type="match status" value="1"/>
</dbReference>
<dbReference type="InterPro" id="IPR044145">
    <property type="entry name" value="IF2_II"/>
</dbReference>
<dbReference type="Pfam" id="PF11987">
    <property type="entry name" value="IF-2"/>
    <property type="match status" value="1"/>
</dbReference>
<organism evidence="9 10">
    <name type="scientific">Porphyridium purpureum</name>
    <name type="common">Red alga</name>
    <name type="synonym">Porphyridium cruentum</name>
    <dbReference type="NCBI Taxonomy" id="35688"/>
    <lineage>
        <taxon>Eukaryota</taxon>
        <taxon>Rhodophyta</taxon>
        <taxon>Bangiophyceae</taxon>
        <taxon>Porphyridiales</taxon>
        <taxon>Porphyridiaceae</taxon>
        <taxon>Porphyridium</taxon>
    </lineage>
</organism>
<dbReference type="InterPro" id="IPR005225">
    <property type="entry name" value="Small_GTP-bd"/>
</dbReference>
<dbReference type="CDD" id="cd03692">
    <property type="entry name" value="mtIF2_IVc"/>
    <property type="match status" value="1"/>
</dbReference>
<keyword evidence="4" id="KW-0648">Protein biosynthesis</keyword>
<keyword evidence="2 9" id="KW-0396">Initiation factor</keyword>
<evidence type="ECO:0000256" key="3">
    <source>
        <dbReference type="ARBA" id="ARBA00022741"/>
    </source>
</evidence>
<keyword evidence="5" id="KW-0342">GTP-binding</keyword>
<comment type="function">
    <text evidence="6">One of the essential components for the initiation of protein synthesis. Protects formylmethionyl-tRNA from spontaneous hydrolysis and promotes its binding to the 30S ribosomal subunits. Also involved in the hydrolysis of GTP during the formation of the 70S ribosomal complex.</text>
</comment>
<proteinExistence type="inferred from homology"/>
<keyword evidence="3" id="KW-0547">Nucleotide-binding</keyword>
<dbReference type="InterPro" id="IPR000795">
    <property type="entry name" value="T_Tr_GTP-bd_dom"/>
</dbReference>
<evidence type="ECO:0000259" key="8">
    <source>
        <dbReference type="PROSITE" id="PS51722"/>
    </source>
</evidence>
<evidence type="ECO:0000256" key="4">
    <source>
        <dbReference type="ARBA" id="ARBA00022917"/>
    </source>
</evidence>
<dbReference type="FunFam" id="2.40.30.10:FF:000008">
    <property type="entry name" value="Translation initiation factor IF-2"/>
    <property type="match status" value="1"/>
</dbReference>
<dbReference type="Pfam" id="PF00009">
    <property type="entry name" value="GTP_EFTU"/>
    <property type="match status" value="1"/>
</dbReference>
<dbReference type="Gene3D" id="2.40.30.10">
    <property type="entry name" value="Translation factors"/>
    <property type="match status" value="2"/>
</dbReference>
<dbReference type="OrthoDB" id="361630at2759"/>
<dbReference type="InterPro" id="IPR036925">
    <property type="entry name" value="TIF_IF2_dom3_sf"/>
</dbReference>
<dbReference type="OMA" id="TIVCYQI"/>
<dbReference type="InterPro" id="IPR053905">
    <property type="entry name" value="EF-G-like_DII"/>
</dbReference>
<dbReference type="InterPro" id="IPR023115">
    <property type="entry name" value="TIF_IF2_dom3"/>
</dbReference>
<dbReference type="PANTHER" id="PTHR43381">
    <property type="entry name" value="TRANSLATION INITIATION FACTOR IF-2-RELATED"/>
    <property type="match status" value="1"/>
</dbReference>
<dbReference type="Gene3D" id="3.40.50.10050">
    <property type="entry name" value="Translation initiation factor IF- 2, domain 3"/>
    <property type="match status" value="1"/>
</dbReference>
<dbReference type="CDD" id="cd01887">
    <property type="entry name" value="IF2_eIF5B"/>
    <property type="match status" value="1"/>
</dbReference>
<dbReference type="EMBL" id="VRMN01000001">
    <property type="protein sequence ID" value="KAA8499672.1"/>
    <property type="molecule type" value="Genomic_DNA"/>
</dbReference>
<dbReference type="SUPFAM" id="SSF50447">
    <property type="entry name" value="Translation proteins"/>
    <property type="match status" value="2"/>
</dbReference>
<dbReference type="InterPro" id="IPR009000">
    <property type="entry name" value="Transl_B-barrel_sf"/>
</dbReference>
<dbReference type="SUPFAM" id="SSF52540">
    <property type="entry name" value="P-loop containing nucleoside triphosphate hydrolases"/>
    <property type="match status" value="1"/>
</dbReference>
<dbReference type="FunFam" id="3.40.50.300:FF:000019">
    <property type="entry name" value="Translation initiation factor IF-2"/>
    <property type="match status" value="1"/>
</dbReference>
<dbReference type="AlphaFoldDB" id="A0A5J4Z9C2"/>
<feature type="domain" description="Tr-type G" evidence="8">
    <location>
        <begin position="232"/>
        <end position="400"/>
    </location>
</feature>
<dbReference type="Gene3D" id="3.40.50.300">
    <property type="entry name" value="P-loop containing nucleotide triphosphate hydrolases"/>
    <property type="match status" value="1"/>
</dbReference>
<comment type="caution">
    <text evidence="9">The sequence shown here is derived from an EMBL/GenBank/DDBJ whole genome shotgun (WGS) entry which is preliminary data.</text>
</comment>
<dbReference type="GO" id="GO:0005525">
    <property type="term" value="F:GTP binding"/>
    <property type="evidence" value="ECO:0007669"/>
    <property type="project" value="UniProtKB-KW"/>
</dbReference>
<evidence type="ECO:0000313" key="10">
    <source>
        <dbReference type="Proteomes" id="UP000324585"/>
    </source>
</evidence>
<gene>
    <name evidence="9" type="ORF">FVE85_7257</name>
</gene>
<dbReference type="InterPro" id="IPR015760">
    <property type="entry name" value="TIF_IF2"/>
</dbReference>
<dbReference type="NCBIfam" id="TIGR00231">
    <property type="entry name" value="small_GTP"/>
    <property type="match status" value="1"/>
</dbReference>